<comment type="caution">
    <text evidence="1">The sequence shown here is derived from an EMBL/GenBank/DDBJ whole genome shotgun (WGS) entry which is preliminary data.</text>
</comment>
<dbReference type="Gene3D" id="1.10.10.1710">
    <property type="entry name" value="Deoxyribodipyrimidine photolyase-related"/>
    <property type="match status" value="1"/>
</dbReference>
<dbReference type="Proteomes" id="UP000286934">
    <property type="component" value="Unassembled WGS sequence"/>
</dbReference>
<keyword evidence="2" id="KW-1185">Reference proteome</keyword>
<dbReference type="Gene3D" id="1.25.40.80">
    <property type="match status" value="1"/>
</dbReference>
<evidence type="ECO:0000313" key="1">
    <source>
        <dbReference type="EMBL" id="RUO34411.1"/>
    </source>
</evidence>
<accession>A0A432WKZ8</accession>
<dbReference type="InterPro" id="IPR014729">
    <property type="entry name" value="Rossmann-like_a/b/a_fold"/>
</dbReference>
<organism evidence="1 2">
    <name type="scientific">Aliidiomarina shirensis</name>
    <dbReference type="NCBI Taxonomy" id="1048642"/>
    <lineage>
        <taxon>Bacteria</taxon>
        <taxon>Pseudomonadati</taxon>
        <taxon>Pseudomonadota</taxon>
        <taxon>Gammaproteobacteria</taxon>
        <taxon>Alteromonadales</taxon>
        <taxon>Idiomarinaceae</taxon>
        <taxon>Aliidiomarina</taxon>
    </lineage>
</organism>
<dbReference type="RefSeq" id="WP_126809046.1">
    <property type="nucleotide sequence ID" value="NZ_PIPP01000007.1"/>
</dbReference>
<reference evidence="2" key="1">
    <citation type="journal article" date="2018" name="Front. Microbiol.">
        <title>Genome-Based Analysis Reveals the Taxonomy and Diversity of the Family Idiomarinaceae.</title>
        <authorList>
            <person name="Liu Y."/>
            <person name="Lai Q."/>
            <person name="Shao Z."/>
        </authorList>
    </citation>
    <scope>NUCLEOTIDE SEQUENCE [LARGE SCALE GENOMIC DNA]</scope>
    <source>
        <strain evidence="2">AIS</strain>
    </source>
</reference>
<keyword evidence="1" id="KW-0456">Lyase</keyword>
<dbReference type="AlphaFoldDB" id="A0A432WKZ8"/>
<dbReference type="PANTHER" id="PTHR38657:SF1">
    <property type="entry name" value="SLR1343 PROTEIN"/>
    <property type="match status" value="1"/>
</dbReference>
<dbReference type="OrthoDB" id="5288100at2"/>
<dbReference type="PANTHER" id="PTHR38657">
    <property type="entry name" value="SLR1343 PROTEIN"/>
    <property type="match status" value="1"/>
</dbReference>
<proteinExistence type="predicted"/>
<dbReference type="Gene3D" id="1.10.579.10">
    <property type="entry name" value="DNA Cyclobutane Dipyrimidine Photolyase, subunit A, domain 3"/>
    <property type="match status" value="1"/>
</dbReference>
<dbReference type="Gene3D" id="3.40.50.620">
    <property type="entry name" value="HUPs"/>
    <property type="match status" value="1"/>
</dbReference>
<dbReference type="GO" id="GO:0016829">
    <property type="term" value="F:lyase activity"/>
    <property type="evidence" value="ECO:0007669"/>
    <property type="project" value="UniProtKB-KW"/>
</dbReference>
<sequence length="525" mass="60982">MALWLNLQDIPKEKRKAFREVRLILGDQLNAKHSWFNRNDNVLYVMFEMQQETNYVRHHKQKVLAFFAAMRAFSKALATRADVLYLQLDGGENLQSLTENLNVIFEHCKPKKFSYQEPDEYRLMQQLETLTLPDTFAIECCSTEHFLISRQAVDDYLPANKAPLMETFYRRVRKETGYLMAGDKPTGGKWNYDHDNRNKLPDKVSVPKPLHFANDATDIATMLDAAKIKTMGSATPKQLDWPISRQQSLQLLEAFMHERLPYFGQYQDAMSRRCYLLFHSRLSFSLNTKMISPKEVVEAALSAYEENPTLISLAQVEGFIRQIIGWREFVRLIYWREMPSYKTLNHFEHENPLPEFYWNADTKMNCVQHAVSQSLETAYAHHIQRLMITGNFGLLAGVHPDAMDDWYLGIYIDAIEWVELPNTRGMSQFADGGLLATKPYISSGNYINKMSSYCKDCYYKVSAKTGPRSCPFNSLYWHFLDKHKGKLANNPRMGMMYRQWEKQDTAAQEAILAQAKHYLANIDSL</sequence>
<protein>
    <submittedName>
        <fullName evidence="1">Cryptochrome/photolyase family protein</fullName>
    </submittedName>
</protein>
<dbReference type="SUPFAM" id="SSF48173">
    <property type="entry name" value="Cryptochrome/photolyase FAD-binding domain"/>
    <property type="match status" value="1"/>
</dbReference>
<dbReference type="InterPro" id="IPR036134">
    <property type="entry name" value="Crypto/Photolyase_FAD-like_sf"/>
</dbReference>
<dbReference type="InterPro" id="IPR007357">
    <property type="entry name" value="PhrB-like"/>
</dbReference>
<dbReference type="Pfam" id="PF04244">
    <property type="entry name" value="DPRP"/>
    <property type="match status" value="1"/>
</dbReference>
<dbReference type="EMBL" id="PIPP01000007">
    <property type="protein sequence ID" value="RUO34411.1"/>
    <property type="molecule type" value="Genomic_DNA"/>
</dbReference>
<evidence type="ECO:0000313" key="2">
    <source>
        <dbReference type="Proteomes" id="UP000286934"/>
    </source>
</evidence>
<gene>
    <name evidence="1" type="ORF">CWE13_12365</name>
</gene>
<name>A0A432WKZ8_9GAMM</name>
<dbReference type="InterPro" id="IPR052551">
    <property type="entry name" value="UV-DNA_repair_photolyase"/>
</dbReference>